<accession>U1G397</accession>
<dbReference type="HOGENOM" id="CLU_1845088_0_0_1"/>
<dbReference type="Proteomes" id="UP000019373">
    <property type="component" value="Unassembled WGS sequence"/>
</dbReference>
<keyword evidence="2" id="KW-1185">Reference proteome</keyword>
<name>U1G397_ENDPU</name>
<dbReference type="EMBL" id="KE721191">
    <property type="protein sequence ID" value="ERF71762.1"/>
    <property type="molecule type" value="Genomic_DNA"/>
</dbReference>
<dbReference type="GeneID" id="19236732"/>
<sequence length="139" mass="15668">MPPQHLDQVLVDDPKLAEGLTAFGEFLRTSYFYPSGSYEKCEDSRAPNAWATISKKFDPFIKRGMDEKNYKYFSIIRVTATSSAYFELADEEIAAIIPVRVIPGTTPQVSWKPLVPGYVTYVNRDFQVSAALDFVLVTT</sequence>
<organism evidence="1 2">
    <name type="scientific">Endocarpon pusillum (strain Z07020 / HMAS-L-300199)</name>
    <name type="common">Lichen-forming fungus</name>
    <dbReference type="NCBI Taxonomy" id="1263415"/>
    <lineage>
        <taxon>Eukaryota</taxon>
        <taxon>Fungi</taxon>
        <taxon>Dikarya</taxon>
        <taxon>Ascomycota</taxon>
        <taxon>Pezizomycotina</taxon>
        <taxon>Eurotiomycetes</taxon>
        <taxon>Chaetothyriomycetidae</taxon>
        <taxon>Verrucariales</taxon>
        <taxon>Verrucariaceae</taxon>
        <taxon>Endocarpon</taxon>
    </lineage>
</organism>
<dbReference type="OrthoDB" id="10343098at2759"/>
<protein>
    <submittedName>
        <fullName evidence="1">Uncharacterized protein</fullName>
    </submittedName>
</protein>
<reference evidence="2" key="1">
    <citation type="journal article" date="2014" name="BMC Genomics">
        <title>Genome characteristics reveal the impact of lichenization on lichen-forming fungus Endocarpon pusillum Hedwig (Verrucariales, Ascomycota).</title>
        <authorList>
            <person name="Wang Y.-Y."/>
            <person name="Liu B."/>
            <person name="Zhang X.-Y."/>
            <person name="Zhou Q.-M."/>
            <person name="Zhang T."/>
            <person name="Li H."/>
            <person name="Yu Y.-F."/>
            <person name="Zhang X.-L."/>
            <person name="Hao X.-Y."/>
            <person name="Wang M."/>
            <person name="Wang L."/>
            <person name="Wei J.-C."/>
        </authorList>
    </citation>
    <scope>NUCLEOTIDE SEQUENCE [LARGE SCALE GENOMIC DNA]</scope>
    <source>
        <strain evidence="2">Z07020 / HMAS-L-300199</strain>
    </source>
</reference>
<evidence type="ECO:0000313" key="2">
    <source>
        <dbReference type="Proteomes" id="UP000019373"/>
    </source>
</evidence>
<dbReference type="AlphaFoldDB" id="U1G397"/>
<dbReference type="RefSeq" id="XP_007802473.1">
    <property type="nucleotide sequence ID" value="XM_007804282.1"/>
</dbReference>
<evidence type="ECO:0000313" key="1">
    <source>
        <dbReference type="EMBL" id="ERF71762.1"/>
    </source>
</evidence>
<gene>
    <name evidence="1" type="ORF">EPUS_01677</name>
</gene>
<proteinExistence type="predicted"/>